<reference evidence="6 7" key="1">
    <citation type="submission" date="2016-10" db="EMBL/GenBank/DDBJ databases">
        <authorList>
            <person name="de Groot N.N."/>
        </authorList>
    </citation>
    <scope>NUCLEOTIDE SEQUENCE [LARGE SCALE GENOMIC DNA]</scope>
    <source>
        <strain evidence="6 7">ASO4-2</strain>
    </source>
</reference>
<dbReference type="Pfam" id="PF00990">
    <property type="entry name" value="GGDEF"/>
    <property type="match status" value="1"/>
</dbReference>
<dbReference type="AlphaFoldDB" id="A0A1G6BWN6"/>
<dbReference type="PANTHER" id="PTHR43023:SF6">
    <property type="entry name" value="INTERMEMBRANE PHOSPHOLIPID TRANSPORT SYSTEM ATP-BINDING PROTEIN MLAF"/>
    <property type="match status" value="1"/>
</dbReference>
<evidence type="ECO:0000313" key="6">
    <source>
        <dbReference type="EMBL" id="SDB24937.1"/>
    </source>
</evidence>
<dbReference type="InterPro" id="IPR043128">
    <property type="entry name" value="Rev_trsase/Diguanyl_cyclase"/>
</dbReference>
<dbReference type="InterPro" id="IPR003439">
    <property type="entry name" value="ABC_transporter-like_ATP-bd"/>
</dbReference>
<proteinExistence type="predicted"/>
<dbReference type="SUPFAM" id="SSF55073">
    <property type="entry name" value="Nucleotide cyclase"/>
    <property type="match status" value="1"/>
</dbReference>
<evidence type="ECO:0000259" key="4">
    <source>
        <dbReference type="PROSITE" id="PS50887"/>
    </source>
</evidence>
<keyword evidence="1" id="KW-0813">Transport</keyword>
<evidence type="ECO:0000256" key="1">
    <source>
        <dbReference type="ARBA" id="ARBA00022448"/>
    </source>
</evidence>
<gene>
    <name evidence="6" type="ORF">SAMN05660653_01169</name>
</gene>
<keyword evidence="3 6" id="KW-0067">ATP-binding</keyword>
<dbReference type="GO" id="GO:0016887">
    <property type="term" value="F:ATP hydrolysis activity"/>
    <property type="evidence" value="ECO:0007669"/>
    <property type="project" value="InterPro"/>
</dbReference>
<dbReference type="OrthoDB" id="9809450at2"/>
<protein>
    <submittedName>
        <fullName evidence="6">Phospholipid/cholesterol/gamma-HCH transport system ATP-binding protein</fullName>
    </submittedName>
</protein>
<dbReference type="RefSeq" id="WP_092118534.1">
    <property type="nucleotide sequence ID" value="NZ_FMXO01000006.1"/>
</dbReference>
<dbReference type="InterPro" id="IPR003593">
    <property type="entry name" value="AAA+_ATPase"/>
</dbReference>
<dbReference type="PROSITE" id="PS50893">
    <property type="entry name" value="ABC_TRANSPORTER_2"/>
    <property type="match status" value="1"/>
</dbReference>
<dbReference type="InterPro" id="IPR029787">
    <property type="entry name" value="Nucleotide_cyclase"/>
</dbReference>
<dbReference type="SUPFAM" id="SSF52540">
    <property type="entry name" value="P-loop containing nucleoside triphosphate hydrolases"/>
    <property type="match status" value="1"/>
</dbReference>
<dbReference type="PROSITE" id="PS50887">
    <property type="entry name" value="GGDEF"/>
    <property type="match status" value="1"/>
</dbReference>
<dbReference type="Gene3D" id="3.30.70.270">
    <property type="match status" value="1"/>
</dbReference>
<dbReference type="PANTHER" id="PTHR43023">
    <property type="entry name" value="PROTEIN TRIGALACTOSYLDIACYLGLYCEROL 3, CHLOROPLASTIC"/>
    <property type="match status" value="1"/>
</dbReference>
<feature type="domain" description="GGDEF" evidence="4">
    <location>
        <begin position="275"/>
        <end position="409"/>
    </location>
</feature>
<sequence>MQESVIRFEKVCKSFNGNIVLKDVDLKIFSGQVTVIIGKSGVGKSVFLKHIIGLLKPDSGEIYFKEKPLSGMNRADMFALKSRFSYMFQNNALFDSMTVFENIALPLSEKTSLGPKIIREKVIERTTQLEISDVLNKYPSQISGGMQKRVALARALITDPEIVLFDEPTTGLDPIRKNAVLNMIAHYQRKLGFTAVVVSHDIPDVFYIADKVAIIDTQGIIFEGSPIFLEQSTDPEIQAFLNSVELLKDDLTGLDNRKEFMISFRQLRNSIRLGERFGFILLKLDGLDEVGEHVGHIAAQRIIQGISDGLITQLGDRGRAVRIGKNEIAAYFQVTDSSQIDAFRTAMLDRIGSMKRLTDGTKHQGYMNFCINLGITEIDEYPDLQALIMTARDDEQRVVCPVREKKEKK</sequence>
<evidence type="ECO:0000259" key="5">
    <source>
        <dbReference type="PROSITE" id="PS50893"/>
    </source>
</evidence>
<dbReference type="PROSITE" id="PS00211">
    <property type="entry name" value="ABC_TRANSPORTER_1"/>
    <property type="match status" value="1"/>
</dbReference>
<keyword evidence="7" id="KW-1185">Reference proteome</keyword>
<dbReference type="SMART" id="SM00267">
    <property type="entry name" value="GGDEF"/>
    <property type="match status" value="1"/>
</dbReference>
<evidence type="ECO:0000256" key="3">
    <source>
        <dbReference type="ARBA" id="ARBA00022840"/>
    </source>
</evidence>
<organism evidence="6 7">
    <name type="scientific">Desulfonatronum thiosulfatophilum</name>
    <dbReference type="NCBI Taxonomy" id="617002"/>
    <lineage>
        <taxon>Bacteria</taxon>
        <taxon>Pseudomonadati</taxon>
        <taxon>Thermodesulfobacteriota</taxon>
        <taxon>Desulfovibrionia</taxon>
        <taxon>Desulfovibrionales</taxon>
        <taxon>Desulfonatronaceae</taxon>
        <taxon>Desulfonatronum</taxon>
    </lineage>
</organism>
<dbReference type="EMBL" id="FMXO01000006">
    <property type="protein sequence ID" value="SDB24937.1"/>
    <property type="molecule type" value="Genomic_DNA"/>
</dbReference>
<dbReference type="GO" id="GO:0005524">
    <property type="term" value="F:ATP binding"/>
    <property type="evidence" value="ECO:0007669"/>
    <property type="project" value="UniProtKB-KW"/>
</dbReference>
<accession>A0A1G6BWN6</accession>
<dbReference type="InterPro" id="IPR017871">
    <property type="entry name" value="ABC_transporter-like_CS"/>
</dbReference>
<name>A0A1G6BWN6_9BACT</name>
<dbReference type="SMART" id="SM00382">
    <property type="entry name" value="AAA"/>
    <property type="match status" value="1"/>
</dbReference>
<dbReference type="STRING" id="617002.SAMN05660653_01169"/>
<evidence type="ECO:0000256" key="2">
    <source>
        <dbReference type="ARBA" id="ARBA00022741"/>
    </source>
</evidence>
<dbReference type="Pfam" id="PF00005">
    <property type="entry name" value="ABC_tran"/>
    <property type="match status" value="1"/>
</dbReference>
<dbReference type="Proteomes" id="UP000198771">
    <property type="component" value="Unassembled WGS sequence"/>
</dbReference>
<keyword evidence="2" id="KW-0547">Nucleotide-binding</keyword>
<dbReference type="InterPro" id="IPR000160">
    <property type="entry name" value="GGDEF_dom"/>
</dbReference>
<dbReference type="Gene3D" id="3.40.50.300">
    <property type="entry name" value="P-loop containing nucleotide triphosphate hydrolases"/>
    <property type="match status" value="1"/>
</dbReference>
<evidence type="ECO:0000313" key="7">
    <source>
        <dbReference type="Proteomes" id="UP000198771"/>
    </source>
</evidence>
<dbReference type="InterPro" id="IPR027417">
    <property type="entry name" value="P-loop_NTPase"/>
</dbReference>
<feature type="domain" description="ABC transporter" evidence="5">
    <location>
        <begin position="6"/>
        <end position="242"/>
    </location>
</feature>